<dbReference type="Gene3D" id="3.10.450.530">
    <property type="entry name" value="Ribonuclease toxin, BrnT, of type II toxin-antitoxin system"/>
    <property type="match status" value="1"/>
</dbReference>
<gene>
    <name evidence="1" type="ORF">GCM10008919_02760</name>
</gene>
<dbReference type="InterPro" id="IPR007460">
    <property type="entry name" value="BrnT_toxin"/>
</dbReference>
<dbReference type="EMBL" id="BAAACR010000002">
    <property type="protein sequence ID" value="GAA0202866.1"/>
    <property type="molecule type" value="Genomic_DNA"/>
</dbReference>
<evidence type="ECO:0000313" key="1">
    <source>
        <dbReference type="EMBL" id="GAA0202866.1"/>
    </source>
</evidence>
<organism evidence="1 2">
    <name type="scientific">Selenomonas dianae</name>
    <dbReference type="NCBI Taxonomy" id="135079"/>
    <lineage>
        <taxon>Bacteria</taxon>
        <taxon>Bacillati</taxon>
        <taxon>Bacillota</taxon>
        <taxon>Negativicutes</taxon>
        <taxon>Selenomonadales</taxon>
        <taxon>Selenomonadaceae</taxon>
        <taxon>Selenomonas</taxon>
    </lineage>
</organism>
<dbReference type="Pfam" id="PF04365">
    <property type="entry name" value="BrnT_toxin"/>
    <property type="match status" value="1"/>
</dbReference>
<name>A0ABP3CHG6_9FIRM</name>
<dbReference type="InterPro" id="IPR038573">
    <property type="entry name" value="BrnT_sf"/>
</dbReference>
<sequence length="99" mass="11749">MYNIIMDIHFAWDEEKNRSNQKKHGISFEEAATVFYDDDALLKYDEAHSLDEERFVMLGMSKANRMLVVCHCCRMGGVLRIISARKATRREESQYWERL</sequence>
<proteinExistence type="predicted"/>
<evidence type="ECO:0000313" key="2">
    <source>
        <dbReference type="Proteomes" id="UP001500399"/>
    </source>
</evidence>
<protein>
    <submittedName>
        <fullName evidence="1">BrnT family toxin</fullName>
    </submittedName>
</protein>
<accession>A0ABP3CHG6</accession>
<reference evidence="2" key="1">
    <citation type="journal article" date="2019" name="Int. J. Syst. Evol. Microbiol.">
        <title>The Global Catalogue of Microorganisms (GCM) 10K type strain sequencing project: providing services to taxonomists for standard genome sequencing and annotation.</title>
        <authorList>
            <consortium name="The Broad Institute Genomics Platform"/>
            <consortium name="The Broad Institute Genome Sequencing Center for Infectious Disease"/>
            <person name="Wu L."/>
            <person name="Ma J."/>
        </authorList>
    </citation>
    <scope>NUCLEOTIDE SEQUENCE [LARGE SCALE GENOMIC DNA]</scope>
    <source>
        <strain evidence="2">JCM 8542</strain>
    </source>
</reference>
<keyword evidence="2" id="KW-1185">Reference proteome</keyword>
<comment type="caution">
    <text evidence="1">The sequence shown here is derived from an EMBL/GenBank/DDBJ whole genome shotgun (WGS) entry which is preliminary data.</text>
</comment>
<dbReference type="Proteomes" id="UP001500399">
    <property type="component" value="Unassembled WGS sequence"/>
</dbReference>